<dbReference type="AlphaFoldDB" id="A0A8I6RLD0"/>
<comment type="similarity">
    <text evidence="2 7">Belongs to the glycosyl hydrolase 22 family.</text>
</comment>
<evidence type="ECO:0000256" key="5">
    <source>
        <dbReference type="ARBA" id="ARBA00023157"/>
    </source>
</evidence>
<evidence type="ECO:0000259" key="9">
    <source>
        <dbReference type="PROSITE" id="PS00128"/>
    </source>
</evidence>
<evidence type="ECO:0000256" key="1">
    <source>
        <dbReference type="ARBA" id="ARBA00000632"/>
    </source>
</evidence>
<dbReference type="OrthoDB" id="17373at2759"/>
<keyword evidence="4" id="KW-0929">Antimicrobial</keyword>
<organism evidence="10 11">
    <name type="scientific">Cimex lectularius</name>
    <name type="common">Bed bug</name>
    <name type="synonym">Acanthia lectularia</name>
    <dbReference type="NCBI Taxonomy" id="79782"/>
    <lineage>
        <taxon>Eukaryota</taxon>
        <taxon>Metazoa</taxon>
        <taxon>Ecdysozoa</taxon>
        <taxon>Arthropoda</taxon>
        <taxon>Hexapoda</taxon>
        <taxon>Insecta</taxon>
        <taxon>Pterygota</taxon>
        <taxon>Neoptera</taxon>
        <taxon>Paraneoptera</taxon>
        <taxon>Hemiptera</taxon>
        <taxon>Heteroptera</taxon>
        <taxon>Panheteroptera</taxon>
        <taxon>Cimicomorpha</taxon>
        <taxon>Cimicidae</taxon>
        <taxon>Cimex</taxon>
    </lineage>
</organism>
<accession>A0A8I6RLD0</accession>
<evidence type="ECO:0000256" key="2">
    <source>
        <dbReference type="ARBA" id="ARBA00010859"/>
    </source>
</evidence>
<keyword evidence="11" id="KW-1185">Reference proteome</keyword>
<dbReference type="Proteomes" id="UP000494040">
    <property type="component" value="Unassembled WGS sequence"/>
</dbReference>
<dbReference type="Pfam" id="PF00062">
    <property type="entry name" value="Lys"/>
    <property type="match status" value="1"/>
</dbReference>
<name>A0A8I6RLD0_CIMLE</name>
<dbReference type="PROSITE" id="PS51348">
    <property type="entry name" value="GLYCOSYL_HYDROL_F22_2"/>
    <property type="match status" value="1"/>
</dbReference>
<dbReference type="PANTHER" id="PTHR11407">
    <property type="entry name" value="LYSOZYME C"/>
    <property type="match status" value="1"/>
</dbReference>
<dbReference type="KEGG" id="clec:106663700"/>
<dbReference type="SUPFAM" id="SSF53955">
    <property type="entry name" value="Lysozyme-like"/>
    <property type="match status" value="1"/>
</dbReference>
<keyword evidence="5" id="KW-1015">Disulfide bond</keyword>
<keyword evidence="6" id="KW-0326">Glycosidase</keyword>
<comment type="catalytic activity">
    <reaction evidence="1">
        <text>Hydrolysis of (1-&gt;4)-beta-linkages between N-acetylmuramic acid and N-acetyl-D-glucosamine residues in a peptidoglycan and between N-acetyl-D-glucosamine residues in chitodextrins.</text>
        <dbReference type="EC" id="3.2.1.17"/>
    </reaction>
</comment>
<dbReference type="SMART" id="SM00263">
    <property type="entry name" value="LYZ1"/>
    <property type="match status" value="1"/>
</dbReference>
<evidence type="ECO:0000256" key="3">
    <source>
        <dbReference type="ARBA" id="ARBA00012732"/>
    </source>
</evidence>
<evidence type="ECO:0000313" key="11">
    <source>
        <dbReference type="Proteomes" id="UP000494040"/>
    </source>
</evidence>
<keyword evidence="6" id="KW-0378">Hydrolase</keyword>
<evidence type="ECO:0000256" key="6">
    <source>
        <dbReference type="ARBA" id="ARBA00023295"/>
    </source>
</evidence>
<dbReference type="SMR" id="A0A8I6RLD0"/>
<sequence length="141" mass="15986">MKFIISVVIVVAAFAVISDARVFTRCELAEELLNQGFKKSDLADWVCLVEHESSRNTTKKGGPNKNGSYDYGLFQINDKYWCSHDKKGKDCKAKCDDLRKDDITEASKCAQKIFKIHGFKAWYGWKNGCTKSKPDLTPCHL</sequence>
<keyword evidence="4" id="KW-0081">Bacteriolytic enzyme</keyword>
<dbReference type="PRINTS" id="PR00135">
    <property type="entry name" value="LYZLACT"/>
</dbReference>
<dbReference type="PRINTS" id="PR00137">
    <property type="entry name" value="LYSOZYME"/>
</dbReference>
<dbReference type="RefSeq" id="XP_014244232.1">
    <property type="nucleotide sequence ID" value="XM_014388746.2"/>
</dbReference>
<dbReference type="EC" id="3.2.1.17" evidence="3"/>
<dbReference type="CDD" id="cd16899">
    <property type="entry name" value="LYZ_C_invert"/>
    <property type="match status" value="1"/>
</dbReference>
<dbReference type="OMA" id="YWCSNTS"/>
<dbReference type="InterPro" id="IPR000974">
    <property type="entry name" value="Glyco_hydro_22_lys"/>
</dbReference>
<feature type="signal peptide" evidence="8">
    <location>
        <begin position="1"/>
        <end position="20"/>
    </location>
</feature>
<keyword evidence="8" id="KW-0732">Signal</keyword>
<feature type="domain" description="Glycosyl hydrolases family 22 (GH22)" evidence="9">
    <location>
        <begin position="91"/>
        <end position="109"/>
    </location>
</feature>
<dbReference type="InterPro" id="IPR001916">
    <property type="entry name" value="Glyco_hydro_22"/>
</dbReference>
<evidence type="ECO:0000256" key="7">
    <source>
        <dbReference type="RuleBase" id="RU004440"/>
    </source>
</evidence>
<evidence type="ECO:0000256" key="8">
    <source>
        <dbReference type="SAM" id="SignalP"/>
    </source>
</evidence>
<protein>
    <recommendedName>
        <fullName evidence="3">lysozyme</fullName>
        <ecNumber evidence="3">3.2.1.17</ecNumber>
    </recommendedName>
</protein>
<reference evidence="10" key="1">
    <citation type="submission" date="2022-01" db="UniProtKB">
        <authorList>
            <consortium name="EnsemblMetazoa"/>
        </authorList>
    </citation>
    <scope>IDENTIFICATION</scope>
</reference>
<dbReference type="PROSITE" id="PS00128">
    <property type="entry name" value="GLYCOSYL_HYDROL_F22_1"/>
    <property type="match status" value="1"/>
</dbReference>
<feature type="chain" id="PRO_5035291217" description="lysozyme" evidence="8">
    <location>
        <begin position="21"/>
        <end position="141"/>
    </location>
</feature>
<dbReference type="GO" id="GO:0003796">
    <property type="term" value="F:lysozyme activity"/>
    <property type="evidence" value="ECO:0007669"/>
    <property type="project" value="UniProtKB-EC"/>
</dbReference>
<evidence type="ECO:0000313" key="10">
    <source>
        <dbReference type="EnsemblMetazoa" id="XP_014244232.1"/>
    </source>
</evidence>
<dbReference type="GO" id="GO:0031640">
    <property type="term" value="P:killing of cells of another organism"/>
    <property type="evidence" value="ECO:0007669"/>
    <property type="project" value="UniProtKB-KW"/>
</dbReference>
<dbReference type="EnsemblMetazoa" id="XM_014388746.2">
    <property type="protein sequence ID" value="XP_014244232.1"/>
    <property type="gene ID" value="LOC106663700"/>
</dbReference>
<dbReference type="FunFam" id="1.10.530.10:FF:000001">
    <property type="entry name" value="Lysozyme C"/>
    <property type="match status" value="1"/>
</dbReference>
<dbReference type="InterPro" id="IPR019799">
    <property type="entry name" value="Glyco_hydro_22_CS"/>
</dbReference>
<dbReference type="GeneID" id="106663700"/>
<dbReference type="GO" id="GO:0042742">
    <property type="term" value="P:defense response to bacterium"/>
    <property type="evidence" value="ECO:0007669"/>
    <property type="project" value="UniProtKB-KW"/>
</dbReference>
<dbReference type="PANTHER" id="PTHR11407:SF63">
    <property type="entry name" value="LYSOZYME C"/>
    <property type="match status" value="1"/>
</dbReference>
<evidence type="ECO:0000256" key="4">
    <source>
        <dbReference type="ARBA" id="ARBA00022638"/>
    </source>
</evidence>
<dbReference type="InterPro" id="IPR023346">
    <property type="entry name" value="Lysozyme-like_dom_sf"/>
</dbReference>
<dbReference type="Gene3D" id="1.10.530.10">
    <property type="match status" value="1"/>
</dbReference>
<proteinExistence type="inferred from homology"/>